<organism evidence="1 2">
    <name type="scientific">Linnemannia gamsii</name>
    <dbReference type="NCBI Taxonomy" id="64522"/>
    <lineage>
        <taxon>Eukaryota</taxon>
        <taxon>Fungi</taxon>
        <taxon>Fungi incertae sedis</taxon>
        <taxon>Mucoromycota</taxon>
        <taxon>Mortierellomycotina</taxon>
        <taxon>Mortierellomycetes</taxon>
        <taxon>Mortierellales</taxon>
        <taxon>Mortierellaceae</taxon>
        <taxon>Linnemannia</taxon>
    </lineage>
</organism>
<dbReference type="Proteomes" id="UP000823405">
    <property type="component" value="Unassembled WGS sequence"/>
</dbReference>
<evidence type="ECO:0000313" key="1">
    <source>
        <dbReference type="EMBL" id="KAG0296016.1"/>
    </source>
</evidence>
<dbReference type="OrthoDB" id="2419156at2759"/>
<name>A0A9P6UFQ9_9FUNG</name>
<keyword evidence="2" id="KW-1185">Reference proteome</keyword>
<proteinExistence type="predicted"/>
<sequence length="125" mass="13330">MMAASLDLHSLEQYCETLYNPSSQASRIQVESLLNYHFPTFSLATASSATTSSASAAVAAAAQAQSVAGAGSDLKGHSPSINTPIESALFCRSLLENTQNPYALMQVVFLFHIFLLVTEEEDGQV</sequence>
<protein>
    <submittedName>
        <fullName evidence="1">Uncharacterized protein</fullName>
    </submittedName>
</protein>
<dbReference type="EMBL" id="JAAAIN010002184">
    <property type="protein sequence ID" value="KAG0296016.1"/>
    <property type="molecule type" value="Genomic_DNA"/>
</dbReference>
<dbReference type="AlphaFoldDB" id="A0A9P6UFQ9"/>
<reference evidence="1" key="1">
    <citation type="journal article" date="2020" name="Fungal Divers.">
        <title>Resolving the Mortierellaceae phylogeny through synthesis of multi-gene phylogenetics and phylogenomics.</title>
        <authorList>
            <person name="Vandepol N."/>
            <person name="Liber J."/>
            <person name="Desiro A."/>
            <person name="Na H."/>
            <person name="Kennedy M."/>
            <person name="Barry K."/>
            <person name="Grigoriev I.V."/>
            <person name="Miller A.N."/>
            <person name="O'Donnell K."/>
            <person name="Stajich J.E."/>
            <person name="Bonito G."/>
        </authorList>
    </citation>
    <scope>NUCLEOTIDE SEQUENCE</scope>
    <source>
        <strain evidence="1">NVP60</strain>
    </source>
</reference>
<accession>A0A9P6UFQ9</accession>
<evidence type="ECO:0000313" key="2">
    <source>
        <dbReference type="Proteomes" id="UP000823405"/>
    </source>
</evidence>
<gene>
    <name evidence="1" type="ORF">BGZ97_004655</name>
</gene>
<comment type="caution">
    <text evidence="1">The sequence shown here is derived from an EMBL/GenBank/DDBJ whole genome shotgun (WGS) entry which is preliminary data.</text>
</comment>